<evidence type="ECO:0000259" key="1">
    <source>
        <dbReference type="PROSITE" id="PS50011"/>
    </source>
</evidence>
<accession>A0AAN7H938</accession>
<keyword evidence="3" id="KW-1185">Reference proteome</keyword>
<reference evidence="2" key="1">
    <citation type="journal article" date="2023" name="Mol. Phylogenet. Evol.">
        <title>Genome-scale phylogeny and comparative genomics of the fungal order Sordariales.</title>
        <authorList>
            <person name="Hensen N."/>
            <person name="Bonometti L."/>
            <person name="Westerberg I."/>
            <person name="Brannstrom I.O."/>
            <person name="Guillou S."/>
            <person name="Cros-Aarteil S."/>
            <person name="Calhoun S."/>
            <person name="Haridas S."/>
            <person name="Kuo A."/>
            <person name="Mondo S."/>
            <person name="Pangilinan J."/>
            <person name="Riley R."/>
            <person name="LaButti K."/>
            <person name="Andreopoulos B."/>
            <person name="Lipzen A."/>
            <person name="Chen C."/>
            <person name="Yan M."/>
            <person name="Daum C."/>
            <person name="Ng V."/>
            <person name="Clum A."/>
            <person name="Steindorff A."/>
            <person name="Ohm R.A."/>
            <person name="Martin F."/>
            <person name="Silar P."/>
            <person name="Natvig D.O."/>
            <person name="Lalanne C."/>
            <person name="Gautier V."/>
            <person name="Ament-Velasquez S.L."/>
            <person name="Kruys A."/>
            <person name="Hutchinson M.I."/>
            <person name="Powell A.J."/>
            <person name="Barry K."/>
            <person name="Miller A.N."/>
            <person name="Grigoriev I.V."/>
            <person name="Debuchy R."/>
            <person name="Gladieux P."/>
            <person name="Hiltunen Thoren M."/>
            <person name="Johannesson H."/>
        </authorList>
    </citation>
    <scope>NUCLEOTIDE SEQUENCE</scope>
    <source>
        <strain evidence="2">CBS 532.94</strain>
    </source>
</reference>
<sequence length="428" mass="47958">MFSFEDGLEDNRVETGEAGYAYVFHSRSDDSCESYIFLRNMAGGTQSNVQLVANISTHELVVRKVCKTKTPLEDADDLTKLPQDRELRILEHLNWFVSRPLKTLIPLGSRITPRWVTCLAHGNLPIMSNGPNAQQLCAQVSYWKLCNGGTLADWAGAWNANHDSSLTTDTNHVDDRVISLPPHQHNKELPFPTSVIARCIAQVSETLHFMYNAGPEAIYHGDLHLANVFLHFDPGRRQDDNSCLPDFYLGDFGWSFTASDGLVERSSLGLHGEAGAYVLRGRQGWDIATFMSSLDVLLAAALRPQTAPRLGSQLQRLIMMVRFLDDQDQLLAVRNPRSRPPSLLELVREARKVEGMALAVERGTEQFKAFVEAGRERVKRVEMEKEMPFVYPVEPGLSPEDGKARAESYGRLHIDGPWDLVESVKRGC</sequence>
<dbReference type="GO" id="GO:0004672">
    <property type="term" value="F:protein kinase activity"/>
    <property type="evidence" value="ECO:0007669"/>
    <property type="project" value="InterPro"/>
</dbReference>
<dbReference type="SUPFAM" id="SSF56112">
    <property type="entry name" value="Protein kinase-like (PK-like)"/>
    <property type="match status" value="1"/>
</dbReference>
<evidence type="ECO:0000313" key="3">
    <source>
        <dbReference type="Proteomes" id="UP001303760"/>
    </source>
</evidence>
<name>A0AAN7H938_9PEZI</name>
<dbReference type="InterPro" id="IPR011009">
    <property type="entry name" value="Kinase-like_dom_sf"/>
</dbReference>
<reference evidence="2" key="2">
    <citation type="submission" date="2023-05" db="EMBL/GenBank/DDBJ databases">
        <authorList>
            <consortium name="Lawrence Berkeley National Laboratory"/>
            <person name="Steindorff A."/>
            <person name="Hensen N."/>
            <person name="Bonometti L."/>
            <person name="Westerberg I."/>
            <person name="Brannstrom I.O."/>
            <person name="Guillou S."/>
            <person name="Cros-Aarteil S."/>
            <person name="Calhoun S."/>
            <person name="Haridas S."/>
            <person name="Kuo A."/>
            <person name="Mondo S."/>
            <person name="Pangilinan J."/>
            <person name="Riley R."/>
            <person name="Labutti K."/>
            <person name="Andreopoulos B."/>
            <person name="Lipzen A."/>
            <person name="Chen C."/>
            <person name="Yanf M."/>
            <person name="Daum C."/>
            <person name="Ng V."/>
            <person name="Clum A."/>
            <person name="Ohm R."/>
            <person name="Martin F."/>
            <person name="Silar P."/>
            <person name="Natvig D."/>
            <person name="Lalanne C."/>
            <person name="Gautier V."/>
            <person name="Ament-Velasquez S.L."/>
            <person name="Kruys A."/>
            <person name="Hutchinson M.I."/>
            <person name="Powell A.J."/>
            <person name="Barry K."/>
            <person name="Miller A.N."/>
            <person name="Grigoriev I.V."/>
            <person name="Debuchy R."/>
            <person name="Gladieux P."/>
            <person name="Thoren M.H."/>
            <person name="Johannesson H."/>
        </authorList>
    </citation>
    <scope>NUCLEOTIDE SEQUENCE</scope>
    <source>
        <strain evidence="2">CBS 532.94</strain>
    </source>
</reference>
<protein>
    <recommendedName>
        <fullName evidence="1">Protein kinase domain-containing protein</fullName>
    </recommendedName>
</protein>
<proteinExistence type="predicted"/>
<dbReference type="PROSITE" id="PS50011">
    <property type="entry name" value="PROTEIN_KINASE_DOM"/>
    <property type="match status" value="1"/>
</dbReference>
<dbReference type="InterPro" id="IPR000719">
    <property type="entry name" value="Prot_kinase_dom"/>
</dbReference>
<gene>
    <name evidence="2" type="ORF">C8A03DRAFT_46026</name>
</gene>
<dbReference type="AlphaFoldDB" id="A0AAN7H938"/>
<dbReference type="EMBL" id="MU860229">
    <property type="protein sequence ID" value="KAK4235907.1"/>
    <property type="molecule type" value="Genomic_DNA"/>
</dbReference>
<dbReference type="Proteomes" id="UP001303760">
    <property type="component" value="Unassembled WGS sequence"/>
</dbReference>
<organism evidence="2 3">
    <name type="scientific">Achaetomium macrosporum</name>
    <dbReference type="NCBI Taxonomy" id="79813"/>
    <lineage>
        <taxon>Eukaryota</taxon>
        <taxon>Fungi</taxon>
        <taxon>Dikarya</taxon>
        <taxon>Ascomycota</taxon>
        <taxon>Pezizomycotina</taxon>
        <taxon>Sordariomycetes</taxon>
        <taxon>Sordariomycetidae</taxon>
        <taxon>Sordariales</taxon>
        <taxon>Chaetomiaceae</taxon>
        <taxon>Achaetomium</taxon>
    </lineage>
</organism>
<dbReference type="GO" id="GO:0005524">
    <property type="term" value="F:ATP binding"/>
    <property type="evidence" value="ECO:0007669"/>
    <property type="project" value="InterPro"/>
</dbReference>
<evidence type="ECO:0000313" key="2">
    <source>
        <dbReference type="EMBL" id="KAK4235907.1"/>
    </source>
</evidence>
<dbReference type="Gene3D" id="1.10.510.10">
    <property type="entry name" value="Transferase(Phosphotransferase) domain 1"/>
    <property type="match status" value="1"/>
</dbReference>
<comment type="caution">
    <text evidence="2">The sequence shown here is derived from an EMBL/GenBank/DDBJ whole genome shotgun (WGS) entry which is preliminary data.</text>
</comment>
<feature type="domain" description="Protein kinase" evidence="1">
    <location>
        <begin position="35"/>
        <end position="390"/>
    </location>
</feature>